<sequence>MEIYSVTTCNSGSQMSIDTVDSIPEQHSFIEENLTEIRKPLFKLTMKAARNRLNVLLKHIQFVAQREQVDEKKVAALALELISNQEYDRETSSICKEIIATGTYGNVKKVSIPMSSYIIDLLEIGAFKYTQLKKLLKQDIVFPSYKVISQYRQEISLSRSVLFVTNPDGNSIGVSVPYFGILELTIQRHLLSFDSIVNNSQYPLSVRNADGLVGSGSHNSYNQVNSNPGLGTHSIILFGFKVLSITDNTGFSLYVNTSPNSPFSFRAVCLIALKENHENVKFIMDTLVNPATKLIVEQGIAIENRHIKVEIIRSIFDTKMAGLLDGAGGASCHLCTATGKEINSLEWARSGFPINRYITDANQLFDDINEDEIFALPSKKRCGITHHPTSEINILAASPLHAYLCVFRWYMLLIYHLDAGCKKWSPTCTKVQDSLKRIRSIIEAKCSIKIDIPSSQGGTSTTGNVARNCFRDKRDFFRCATSTINPVDKPTLKMIQTTSR</sequence>
<dbReference type="Proteomes" id="UP001165289">
    <property type="component" value="Unassembled WGS sequence"/>
</dbReference>
<dbReference type="InterPro" id="IPR058554">
    <property type="entry name" value="RAG1_RNase_H"/>
</dbReference>
<proteinExistence type="predicted"/>
<keyword evidence="3" id="KW-1185">Reference proteome</keyword>
<gene>
    <name evidence="2" type="ORF">LOD99_15149</name>
</gene>
<dbReference type="EMBL" id="JAKMXF010000077">
    <property type="protein sequence ID" value="KAI6658824.1"/>
    <property type="molecule type" value="Genomic_DNA"/>
</dbReference>
<reference evidence="2 3" key="1">
    <citation type="journal article" date="2023" name="BMC Biol.">
        <title>The compact genome of the sponge Oopsacas minuta (Hexactinellida) is lacking key metazoan core genes.</title>
        <authorList>
            <person name="Santini S."/>
            <person name="Schenkelaars Q."/>
            <person name="Jourda C."/>
            <person name="Duchesne M."/>
            <person name="Belahbib H."/>
            <person name="Rocher C."/>
            <person name="Selva M."/>
            <person name="Riesgo A."/>
            <person name="Vervoort M."/>
            <person name="Leys S.P."/>
            <person name="Kodjabachian L."/>
            <person name="Le Bivic A."/>
            <person name="Borchiellini C."/>
            <person name="Claverie J.M."/>
            <person name="Renard E."/>
        </authorList>
    </citation>
    <scope>NUCLEOTIDE SEQUENCE [LARGE SCALE GENOMIC DNA]</scope>
    <source>
        <strain evidence="2">SPO-2</strain>
    </source>
</reference>
<evidence type="ECO:0000259" key="1">
    <source>
        <dbReference type="Pfam" id="PF26100"/>
    </source>
</evidence>
<dbReference type="Pfam" id="PF26100">
    <property type="entry name" value="RAG1_RNase_H"/>
    <property type="match status" value="1"/>
</dbReference>
<feature type="domain" description="V(D)J recombination-activating protein 1 RNase H" evidence="1">
    <location>
        <begin position="210"/>
        <end position="326"/>
    </location>
</feature>
<comment type="caution">
    <text evidence="2">The sequence shown here is derived from an EMBL/GenBank/DDBJ whole genome shotgun (WGS) entry which is preliminary data.</text>
</comment>
<dbReference type="AlphaFoldDB" id="A0AAV7KDX0"/>
<evidence type="ECO:0000313" key="2">
    <source>
        <dbReference type="EMBL" id="KAI6658824.1"/>
    </source>
</evidence>
<evidence type="ECO:0000313" key="3">
    <source>
        <dbReference type="Proteomes" id="UP001165289"/>
    </source>
</evidence>
<protein>
    <submittedName>
        <fullName evidence="2">Dna-mediated transposase</fullName>
    </submittedName>
</protein>
<accession>A0AAV7KDX0</accession>
<name>A0AAV7KDX0_9METZ</name>
<organism evidence="2 3">
    <name type="scientific">Oopsacas minuta</name>
    <dbReference type="NCBI Taxonomy" id="111878"/>
    <lineage>
        <taxon>Eukaryota</taxon>
        <taxon>Metazoa</taxon>
        <taxon>Porifera</taxon>
        <taxon>Hexactinellida</taxon>
        <taxon>Hexasterophora</taxon>
        <taxon>Lyssacinosida</taxon>
        <taxon>Leucopsacidae</taxon>
        <taxon>Oopsacas</taxon>
    </lineage>
</organism>